<evidence type="ECO:0000256" key="5">
    <source>
        <dbReference type="PIRNR" id="PIRNR000241"/>
    </source>
</evidence>
<feature type="binding site" evidence="7">
    <location>
        <position position="63"/>
    </location>
    <ligand>
        <name>urate</name>
        <dbReference type="ChEBI" id="CHEBI:17775"/>
    </ligand>
</feature>
<dbReference type="SUPFAM" id="SSF55620">
    <property type="entry name" value="Tetrahydrobiopterin biosynthesis enzymes-like"/>
    <property type="match status" value="2"/>
</dbReference>
<feature type="active site" description="Charge relay system" evidence="6">
    <location>
        <position position="267"/>
    </location>
</feature>
<comment type="caution">
    <text evidence="9">The sequence shown here is derived from an EMBL/GenBank/DDBJ whole genome shotgun (WGS) entry which is preliminary data.</text>
</comment>
<dbReference type="NCBIfam" id="TIGR03383">
    <property type="entry name" value="urate_oxi"/>
    <property type="match status" value="1"/>
</dbReference>
<gene>
    <name evidence="9" type="ORF">THRCLA_04624</name>
</gene>
<keyword evidence="4 5" id="KW-0560">Oxidoreductase</keyword>
<dbReference type="Gene3D" id="3.10.270.10">
    <property type="entry name" value="Urate Oxidase"/>
    <property type="match status" value="1"/>
</dbReference>
<dbReference type="PROSITE" id="PS00366">
    <property type="entry name" value="URICASE"/>
    <property type="match status" value="1"/>
</dbReference>
<evidence type="ECO:0000256" key="3">
    <source>
        <dbReference type="ARBA" id="ARBA00022631"/>
    </source>
</evidence>
<protein>
    <recommendedName>
        <fullName evidence="5 8">Uricase</fullName>
        <ecNumber evidence="5 8">1.7.3.3</ecNumber>
    </recommendedName>
    <alternativeName>
        <fullName evidence="5">Urate oxidase</fullName>
    </alternativeName>
</protein>
<feature type="binding site" evidence="7">
    <location>
        <position position="63"/>
    </location>
    <ligand>
        <name>5-hydroxyisourate</name>
        <dbReference type="ChEBI" id="CHEBI:18072"/>
    </ligand>
</feature>
<feature type="active site" description="Charge relay system" evidence="6">
    <location>
        <position position="12"/>
    </location>
</feature>
<dbReference type="GO" id="GO:0006145">
    <property type="term" value="P:purine nucleobase catabolic process"/>
    <property type="evidence" value="ECO:0007669"/>
    <property type="project" value="TreeGrafter"/>
</dbReference>
<dbReference type="Proteomes" id="UP000243217">
    <property type="component" value="Unassembled WGS sequence"/>
</dbReference>
<feature type="binding site" evidence="7">
    <location>
        <position position="175"/>
    </location>
    <ligand>
        <name>urate</name>
        <dbReference type="ChEBI" id="CHEBI:17775"/>
    </ligand>
</feature>
<comment type="subcellular location">
    <subcellularLocation>
        <location evidence="5">Peroxisome</location>
    </subcellularLocation>
</comment>
<evidence type="ECO:0000313" key="10">
    <source>
        <dbReference type="Proteomes" id="UP000243217"/>
    </source>
</evidence>
<dbReference type="AlphaFoldDB" id="A0A1V9ZYM6"/>
<dbReference type="GO" id="GO:0005777">
    <property type="term" value="C:peroxisome"/>
    <property type="evidence" value="ECO:0007669"/>
    <property type="project" value="UniProtKB-SubCell"/>
</dbReference>
<dbReference type="PIRSF" id="PIRSF000241">
    <property type="entry name" value="Urate_oxidase"/>
    <property type="match status" value="1"/>
</dbReference>
<dbReference type="PANTHER" id="PTHR42874">
    <property type="entry name" value="URICASE"/>
    <property type="match status" value="1"/>
</dbReference>
<comment type="pathway">
    <text evidence="1 5">Purine metabolism; urate degradation; (S)-allantoin from urate: step 1/3.</text>
</comment>
<feature type="binding site" evidence="7">
    <location>
        <position position="238"/>
    </location>
    <ligand>
        <name>5-hydroxyisourate</name>
        <dbReference type="ChEBI" id="CHEBI:18072"/>
    </ligand>
</feature>
<feature type="binding site" evidence="7">
    <location>
        <position position="64"/>
    </location>
    <ligand>
        <name>urate</name>
        <dbReference type="ChEBI" id="CHEBI:17775"/>
    </ligand>
</feature>
<feature type="binding site" evidence="7">
    <location>
        <position position="192"/>
    </location>
    <ligand>
        <name>urate</name>
        <dbReference type="ChEBI" id="CHEBI:17775"/>
    </ligand>
</feature>
<dbReference type="InterPro" id="IPR002042">
    <property type="entry name" value="Uricase"/>
</dbReference>
<dbReference type="PRINTS" id="PR00093">
    <property type="entry name" value="URICASE"/>
</dbReference>
<reference evidence="9 10" key="1">
    <citation type="journal article" date="2014" name="Genome Biol. Evol.">
        <title>The secreted proteins of Achlya hypogyna and Thraustotheca clavata identify the ancestral oomycete secretome and reveal gene acquisitions by horizontal gene transfer.</title>
        <authorList>
            <person name="Misner I."/>
            <person name="Blouin N."/>
            <person name="Leonard G."/>
            <person name="Richards T.A."/>
            <person name="Lane C.E."/>
        </authorList>
    </citation>
    <scope>NUCLEOTIDE SEQUENCE [LARGE SCALE GENOMIC DNA]</scope>
    <source>
        <strain evidence="9 10">ATCC 34112</strain>
    </source>
</reference>
<dbReference type="UniPathway" id="UPA00394">
    <property type="reaction ID" value="UER00650"/>
</dbReference>
<organism evidence="9 10">
    <name type="scientific">Thraustotheca clavata</name>
    <dbReference type="NCBI Taxonomy" id="74557"/>
    <lineage>
        <taxon>Eukaryota</taxon>
        <taxon>Sar</taxon>
        <taxon>Stramenopiles</taxon>
        <taxon>Oomycota</taxon>
        <taxon>Saprolegniomycetes</taxon>
        <taxon>Saprolegniales</taxon>
        <taxon>Achlyaceae</taxon>
        <taxon>Thraustotheca</taxon>
    </lineage>
</organism>
<evidence type="ECO:0000256" key="4">
    <source>
        <dbReference type="ARBA" id="ARBA00023002"/>
    </source>
</evidence>
<keyword evidence="5" id="KW-0576">Peroxisome</keyword>
<dbReference type="GO" id="GO:0004846">
    <property type="term" value="F:urate oxidase activity"/>
    <property type="evidence" value="ECO:0007669"/>
    <property type="project" value="UniProtKB-EC"/>
</dbReference>
<dbReference type="EC" id="1.7.3.3" evidence="5 8"/>
<feature type="binding site" evidence="7">
    <location>
        <position position="265"/>
    </location>
    <ligand>
        <name>urate</name>
        <dbReference type="ChEBI" id="CHEBI:17775"/>
    </ligand>
</feature>
<comment type="function">
    <text evidence="5 8">Catalyzes the oxidation of uric acid to 5-hydroxyisourate, which is further processed to form (S)-allantoin.</text>
</comment>
<feature type="binding site" evidence="7">
    <location>
        <position position="175"/>
    </location>
    <ligand>
        <name>5-hydroxyisourate</name>
        <dbReference type="ChEBI" id="CHEBI:18072"/>
    </ligand>
</feature>
<keyword evidence="10" id="KW-1185">Reference proteome</keyword>
<feature type="binding site" evidence="7">
    <location>
        <position position="63"/>
    </location>
    <ligand>
        <name>O2</name>
        <dbReference type="ChEBI" id="CHEBI:15379"/>
    </ligand>
</feature>
<evidence type="ECO:0000256" key="6">
    <source>
        <dbReference type="PIRSR" id="PIRSR000241-1"/>
    </source>
</evidence>
<feature type="binding site" evidence="7">
    <location>
        <position position="64"/>
    </location>
    <ligand>
        <name>5-hydroxyisourate</name>
        <dbReference type="ChEBI" id="CHEBI:18072"/>
    </ligand>
</feature>
<dbReference type="GO" id="GO:0019628">
    <property type="term" value="P:urate catabolic process"/>
    <property type="evidence" value="ECO:0007669"/>
    <property type="project" value="UniProtKB-UniPathway"/>
</dbReference>
<dbReference type="InterPro" id="IPR019842">
    <property type="entry name" value="Uricase_CS"/>
</dbReference>
<evidence type="ECO:0000256" key="2">
    <source>
        <dbReference type="ARBA" id="ARBA00009760"/>
    </source>
</evidence>
<proteinExistence type="inferred from homology"/>
<sequence>MTIEIVHTEHGKGRVRFLKGINLGQVTRLPDKHLVTQATAQVLLEGPDRSSFLTGDNCAVLPTDTVKNTVQALAKKHEFQSIEELALILAKHFVQAHPTVIHVAKVKLVEVQWDRLVTKDARGQLRPHHHAFVQGGTESRYTYAIARLVGNGKIDVTLAGGFTDLKVLKTTQSAFVGFLKDNYTTLPEVPDRLVSSSVSAHWEYSSPTATAQDAAAVRSALIEAFAGPSDTGVASPAVQYTLYKMGEAVLQQVPLVNKIELYMPNIHNLPVNLAHFGLPNIHPHGELFLPTDEPHGMIRTTVQRSPNARL</sequence>
<keyword evidence="3 5" id="KW-0659">Purine metabolism</keyword>
<comment type="catalytic activity">
    <reaction evidence="5 8">
        <text>urate + O2 + H2O = 5-hydroxyisourate + H2O2</text>
        <dbReference type="Rhea" id="RHEA:21368"/>
        <dbReference type="ChEBI" id="CHEBI:15377"/>
        <dbReference type="ChEBI" id="CHEBI:15379"/>
        <dbReference type="ChEBI" id="CHEBI:16240"/>
        <dbReference type="ChEBI" id="CHEBI:17775"/>
        <dbReference type="ChEBI" id="CHEBI:18072"/>
        <dbReference type="EC" id="1.7.3.3"/>
    </reaction>
</comment>
<feature type="active site" description="Charge relay system" evidence="6">
    <location>
        <position position="63"/>
    </location>
</feature>
<name>A0A1V9ZYM6_9STRA</name>
<accession>A0A1V9ZYM6</accession>
<feature type="binding site" evidence="7">
    <location>
        <position position="239"/>
    </location>
    <ligand>
        <name>urate</name>
        <dbReference type="ChEBI" id="CHEBI:17775"/>
    </ligand>
</feature>
<dbReference type="OrthoDB" id="9992118at2759"/>
<feature type="binding site" evidence="7">
    <location>
        <position position="265"/>
    </location>
    <ligand>
        <name>O2</name>
        <dbReference type="ChEBI" id="CHEBI:15379"/>
    </ligand>
</feature>
<evidence type="ECO:0000313" key="9">
    <source>
        <dbReference type="EMBL" id="OQS03059.1"/>
    </source>
</evidence>
<comment type="similarity">
    <text evidence="2 5 8">Belongs to the uricase family.</text>
</comment>
<evidence type="ECO:0000256" key="8">
    <source>
        <dbReference type="RuleBase" id="RU004455"/>
    </source>
</evidence>
<feature type="binding site" evidence="7">
    <location>
        <position position="239"/>
    </location>
    <ligand>
        <name>5-hydroxyisourate</name>
        <dbReference type="ChEBI" id="CHEBI:18072"/>
    </ligand>
</feature>
<dbReference type="STRING" id="74557.A0A1V9ZYM6"/>
<dbReference type="EMBL" id="JNBS01001021">
    <property type="protein sequence ID" value="OQS03059.1"/>
    <property type="molecule type" value="Genomic_DNA"/>
</dbReference>
<feature type="binding site" evidence="7">
    <location>
        <position position="238"/>
    </location>
    <ligand>
        <name>urate</name>
        <dbReference type="ChEBI" id="CHEBI:17775"/>
    </ligand>
</feature>
<evidence type="ECO:0000256" key="1">
    <source>
        <dbReference type="ARBA" id="ARBA00004831"/>
    </source>
</evidence>
<feature type="binding site" evidence="7">
    <location>
        <position position="265"/>
    </location>
    <ligand>
        <name>5-hydroxyisourate</name>
        <dbReference type="ChEBI" id="CHEBI:18072"/>
    </ligand>
</feature>
<evidence type="ECO:0000256" key="7">
    <source>
        <dbReference type="PIRSR" id="PIRSR000241-2"/>
    </source>
</evidence>
<dbReference type="PANTHER" id="PTHR42874:SF1">
    <property type="entry name" value="URICASE"/>
    <property type="match status" value="1"/>
</dbReference>
<feature type="binding site" evidence="7">
    <location>
        <position position="192"/>
    </location>
    <ligand>
        <name>5-hydroxyisourate</name>
        <dbReference type="ChEBI" id="CHEBI:18072"/>
    </ligand>
</feature>
<dbReference type="Pfam" id="PF01014">
    <property type="entry name" value="Uricase"/>
    <property type="match status" value="2"/>
</dbReference>